<organism evidence="2 3">
    <name type="scientific">Mycena citricolor</name>
    <dbReference type="NCBI Taxonomy" id="2018698"/>
    <lineage>
        <taxon>Eukaryota</taxon>
        <taxon>Fungi</taxon>
        <taxon>Dikarya</taxon>
        <taxon>Basidiomycota</taxon>
        <taxon>Agaricomycotina</taxon>
        <taxon>Agaricomycetes</taxon>
        <taxon>Agaricomycetidae</taxon>
        <taxon>Agaricales</taxon>
        <taxon>Marasmiineae</taxon>
        <taxon>Mycenaceae</taxon>
        <taxon>Mycena</taxon>
    </lineage>
</organism>
<dbReference type="AlphaFoldDB" id="A0AAD2HRT2"/>
<name>A0AAD2HRT2_9AGAR</name>
<keyword evidence="3" id="KW-1185">Reference proteome</keyword>
<evidence type="ECO:0000313" key="2">
    <source>
        <dbReference type="EMBL" id="CAK5278957.1"/>
    </source>
</evidence>
<protein>
    <submittedName>
        <fullName evidence="2">Uncharacterized protein</fullName>
    </submittedName>
</protein>
<sequence>MPSRHFGMRSAKLLGSSIWDSEPIVPIITDPSIVGCDIAWCQACNVAHNVQAIGLFIIFLFYSLHPSDVQWSTLSPSCCLPISRDELRYILFIAKHKPS</sequence>
<evidence type="ECO:0000313" key="3">
    <source>
        <dbReference type="Proteomes" id="UP001295794"/>
    </source>
</evidence>
<reference evidence="2" key="1">
    <citation type="submission" date="2023-11" db="EMBL/GenBank/DDBJ databases">
        <authorList>
            <person name="De Vega J J."/>
            <person name="De Vega J J."/>
        </authorList>
    </citation>
    <scope>NUCLEOTIDE SEQUENCE</scope>
</reference>
<comment type="caution">
    <text evidence="2">The sequence shown here is derived from an EMBL/GenBank/DDBJ whole genome shotgun (WGS) entry which is preliminary data.</text>
</comment>
<evidence type="ECO:0000313" key="1">
    <source>
        <dbReference type="EMBL" id="CAK5278330.1"/>
    </source>
</evidence>
<accession>A0AAD2HRT2</accession>
<dbReference type="EMBL" id="CAVNYO010000433">
    <property type="protein sequence ID" value="CAK5278957.1"/>
    <property type="molecule type" value="Genomic_DNA"/>
</dbReference>
<dbReference type="EMBL" id="CAVNYO010000421">
    <property type="protein sequence ID" value="CAK5278330.1"/>
    <property type="molecule type" value="Genomic_DNA"/>
</dbReference>
<proteinExistence type="predicted"/>
<gene>
    <name evidence="1" type="ORF">MYCIT1_LOCUS27613</name>
    <name evidence="2" type="ORF">MYCIT1_LOCUS28690</name>
</gene>
<dbReference type="Proteomes" id="UP001295794">
    <property type="component" value="Unassembled WGS sequence"/>
</dbReference>